<protein>
    <submittedName>
        <fullName evidence="2">Uncharacterized protein</fullName>
    </submittedName>
</protein>
<dbReference type="Proteomes" id="UP000037854">
    <property type="component" value="Unassembled WGS sequence"/>
</dbReference>
<accession>A0ABR5MFA6</accession>
<comment type="caution">
    <text evidence="2">The sequence shown here is derived from an EMBL/GenBank/DDBJ whole genome shotgun (WGS) entry which is preliminary data.</text>
</comment>
<organism evidence="2 3">
    <name type="scientific">Oceanobacillus caeni</name>
    <dbReference type="NCBI Taxonomy" id="405946"/>
    <lineage>
        <taxon>Bacteria</taxon>
        <taxon>Bacillati</taxon>
        <taxon>Bacillota</taxon>
        <taxon>Bacilli</taxon>
        <taxon>Bacillales</taxon>
        <taxon>Bacillaceae</taxon>
        <taxon>Oceanobacillus</taxon>
    </lineage>
</organism>
<keyword evidence="1" id="KW-1133">Transmembrane helix</keyword>
<evidence type="ECO:0000256" key="1">
    <source>
        <dbReference type="SAM" id="Phobius"/>
    </source>
</evidence>
<evidence type="ECO:0000313" key="2">
    <source>
        <dbReference type="EMBL" id="KPH68342.1"/>
    </source>
</evidence>
<reference evidence="2 3" key="1">
    <citation type="submission" date="2015-07" db="EMBL/GenBank/DDBJ databases">
        <title>High-quality draft genome sequence of Oceanobacillus caeni HM6, a bacillus isolated from a human feces.</title>
        <authorList>
            <person name="Kumar J."/>
            <person name="Verma M.K."/>
            <person name="Pandey R."/>
            <person name="Bhambi M."/>
            <person name="Chauhan N."/>
        </authorList>
    </citation>
    <scope>NUCLEOTIDE SEQUENCE [LARGE SCALE GENOMIC DNA]</scope>
    <source>
        <strain evidence="2 3">HM6</strain>
    </source>
</reference>
<dbReference type="EMBL" id="LGTK01000143">
    <property type="protein sequence ID" value="KPH68342.1"/>
    <property type="molecule type" value="Genomic_DNA"/>
</dbReference>
<name>A0ABR5MFA6_9BACI</name>
<feature type="transmembrane region" description="Helical" evidence="1">
    <location>
        <begin position="21"/>
        <end position="40"/>
    </location>
</feature>
<gene>
    <name evidence="2" type="ORF">AFL42_17580</name>
</gene>
<sequence length="69" mass="8252">MRIINKYIDFISKERFLIGPSLARIGIGMIMLSYYLIHYYQRHFLFSDAGLISNEFFINIFNPELFILI</sequence>
<evidence type="ECO:0000313" key="3">
    <source>
        <dbReference type="Proteomes" id="UP000037854"/>
    </source>
</evidence>
<keyword evidence="1" id="KW-0812">Transmembrane</keyword>
<keyword evidence="1" id="KW-0472">Membrane</keyword>
<keyword evidence="3" id="KW-1185">Reference proteome</keyword>
<proteinExistence type="predicted"/>